<name>A0A392VED6_9FABA</name>
<dbReference type="EMBL" id="LXQA011100905">
    <property type="protein sequence ID" value="MCI84860.1"/>
    <property type="molecule type" value="Genomic_DNA"/>
</dbReference>
<reference evidence="1 2" key="1">
    <citation type="journal article" date="2018" name="Front. Plant Sci.">
        <title>Red Clover (Trifolium pratense) and Zigzag Clover (T. medium) - A Picture of Genomic Similarities and Differences.</title>
        <authorList>
            <person name="Dluhosova J."/>
            <person name="Istvanek J."/>
            <person name="Nedelnik J."/>
            <person name="Repkova J."/>
        </authorList>
    </citation>
    <scope>NUCLEOTIDE SEQUENCE [LARGE SCALE GENOMIC DNA]</scope>
    <source>
        <strain evidence="2">cv. 10/8</strain>
        <tissue evidence="1">Leaf</tissue>
    </source>
</reference>
<comment type="caution">
    <text evidence="1">The sequence shown here is derived from an EMBL/GenBank/DDBJ whole genome shotgun (WGS) entry which is preliminary data.</text>
</comment>
<organism evidence="1 2">
    <name type="scientific">Trifolium medium</name>
    <dbReference type="NCBI Taxonomy" id="97028"/>
    <lineage>
        <taxon>Eukaryota</taxon>
        <taxon>Viridiplantae</taxon>
        <taxon>Streptophyta</taxon>
        <taxon>Embryophyta</taxon>
        <taxon>Tracheophyta</taxon>
        <taxon>Spermatophyta</taxon>
        <taxon>Magnoliopsida</taxon>
        <taxon>eudicotyledons</taxon>
        <taxon>Gunneridae</taxon>
        <taxon>Pentapetalae</taxon>
        <taxon>rosids</taxon>
        <taxon>fabids</taxon>
        <taxon>Fabales</taxon>
        <taxon>Fabaceae</taxon>
        <taxon>Papilionoideae</taxon>
        <taxon>50 kb inversion clade</taxon>
        <taxon>NPAAA clade</taxon>
        <taxon>Hologalegina</taxon>
        <taxon>IRL clade</taxon>
        <taxon>Trifolieae</taxon>
        <taxon>Trifolium</taxon>
    </lineage>
</organism>
<dbReference type="AlphaFoldDB" id="A0A392VED6"/>
<protein>
    <submittedName>
        <fullName evidence="1">Uncharacterized protein</fullName>
    </submittedName>
</protein>
<sequence length="23" mass="2491">MGRTETTTAPTAMVASNWMAMMT</sequence>
<dbReference type="Proteomes" id="UP000265520">
    <property type="component" value="Unassembled WGS sequence"/>
</dbReference>
<proteinExistence type="predicted"/>
<evidence type="ECO:0000313" key="2">
    <source>
        <dbReference type="Proteomes" id="UP000265520"/>
    </source>
</evidence>
<feature type="non-terminal residue" evidence="1">
    <location>
        <position position="23"/>
    </location>
</feature>
<keyword evidence="2" id="KW-1185">Reference proteome</keyword>
<evidence type="ECO:0000313" key="1">
    <source>
        <dbReference type="EMBL" id="MCI84860.1"/>
    </source>
</evidence>
<accession>A0A392VED6</accession>